<reference evidence="4" key="2">
    <citation type="journal article" date="2014" name="BMC Genomics">
        <title>A genomic perspective to assessing quality of mass-reared SIT flies used in Mediterranean fruit fly (Ceratitis capitata) eradication in California.</title>
        <authorList>
            <person name="Calla B."/>
            <person name="Hall B."/>
            <person name="Hou S."/>
            <person name="Geib S.M."/>
        </authorList>
    </citation>
    <scope>NUCLEOTIDE SEQUENCE</scope>
</reference>
<feature type="compositionally biased region" description="Low complexity" evidence="2">
    <location>
        <begin position="240"/>
        <end position="256"/>
    </location>
</feature>
<dbReference type="Gene3D" id="3.40.30.10">
    <property type="entry name" value="Glutaredoxin"/>
    <property type="match status" value="1"/>
</dbReference>
<name>W8BPA1_CERCA</name>
<dbReference type="CDD" id="cd02947">
    <property type="entry name" value="TRX_family"/>
    <property type="match status" value="1"/>
</dbReference>
<dbReference type="PROSITE" id="PS51352">
    <property type="entry name" value="THIOREDOXIN_2"/>
    <property type="match status" value="1"/>
</dbReference>
<dbReference type="InterPro" id="IPR013766">
    <property type="entry name" value="Thioredoxin_domain"/>
</dbReference>
<dbReference type="SUPFAM" id="SSF52833">
    <property type="entry name" value="Thioredoxin-like"/>
    <property type="match status" value="1"/>
</dbReference>
<proteinExistence type="evidence at transcript level"/>
<evidence type="ECO:0000259" key="3">
    <source>
        <dbReference type="PROSITE" id="PS51352"/>
    </source>
</evidence>
<feature type="compositionally biased region" description="Polar residues" evidence="2">
    <location>
        <begin position="8"/>
        <end position="34"/>
    </location>
</feature>
<dbReference type="AlphaFoldDB" id="W8BPA1"/>
<dbReference type="PANTHER" id="PTHR46115">
    <property type="entry name" value="THIOREDOXIN-LIKE PROTEIN 1"/>
    <property type="match status" value="1"/>
</dbReference>
<dbReference type="InterPro" id="IPR036249">
    <property type="entry name" value="Thioredoxin-like_sf"/>
</dbReference>
<dbReference type="KEGG" id="ccat:105664584"/>
<feature type="domain" description="Thioredoxin" evidence="3">
    <location>
        <begin position="97"/>
        <end position="224"/>
    </location>
</feature>
<gene>
    <name evidence="4" type="primary">THIOT</name>
</gene>
<dbReference type="PROSITE" id="PS00194">
    <property type="entry name" value="THIOREDOXIN_1"/>
    <property type="match status" value="1"/>
</dbReference>
<reference evidence="4" key="1">
    <citation type="submission" date="2013-07" db="EMBL/GenBank/DDBJ databases">
        <authorList>
            <person name="Geib S."/>
        </authorList>
    </citation>
    <scope>NUCLEOTIDE SEQUENCE</scope>
</reference>
<feature type="region of interest" description="Disordered" evidence="2">
    <location>
        <begin position="222"/>
        <end position="256"/>
    </location>
</feature>
<accession>W8BPA1</accession>
<feature type="region of interest" description="Disordered" evidence="2">
    <location>
        <begin position="1"/>
        <end position="83"/>
    </location>
</feature>
<evidence type="ECO:0000256" key="2">
    <source>
        <dbReference type="SAM" id="MobiDB-lite"/>
    </source>
</evidence>
<dbReference type="GeneID" id="105664584"/>
<dbReference type="Pfam" id="PF00085">
    <property type="entry name" value="Thioredoxin"/>
    <property type="match status" value="1"/>
</dbReference>
<organism evidence="4">
    <name type="scientific">Ceratitis capitata</name>
    <name type="common">Mediterranean fruit fly</name>
    <name type="synonym">Tephritis capitata</name>
    <dbReference type="NCBI Taxonomy" id="7213"/>
    <lineage>
        <taxon>Eukaryota</taxon>
        <taxon>Metazoa</taxon>
        <taxon>Ecdysozoa</taxon>
        <taxon>Arthropoda</taxon>
        <taxon>Hexapoda</taxon>
        <taxon>Insecta</taxon>
        <taxon>Pterygota</taxon>
        <taxon>Neoptera</taxon>
        <taxon>Endopterygota</taxon>
        <taxon>Diptera</taxon>
        <taxon>Brachycera</taxon>
        <taxon>Muscomorpha</taxon>
        <taxon>Tephritoidea</taxon>
        <taxon>Tephritidae</taxon>
        <taxon>Ceratitis</taxon>
        <taxon>Ceratitis</taxon>
    </lineage>
</organism>
<protein>
    <submittedName>
        <fullName evidence="4">Thioredoxin-T</fullName>
    </submittedName>
</protein>
<keyword evidence="1" id="KW-1015">Disulfide bond</keyword>
<evidence type="ECO:0000313" key="4">
    <source>
        <dbReference type="EMBL" id="JAB95341.1"/>
    </source>
</evidence>
<feature type="compositionally biased region" description="Polar residues" evidence="2">
    <location>
        <begin position="42"/>
        <end position="76"/>
    </location>
</feature>
<dbReference type="InterPro" id="IPR017937">
    <property type="entry name" value="Thioredoxin_CS"/>
</dbReference>
<dbReference type="EMBL" id="GAMC01011214">
    <property type="protein sequence ID" value="JAB95341.1"/>
    <property type="molecule type" value="mRNA"/>
</dbReference>
<sequence>MSPGRTAATGNTTSPPSAINSSTPATTAPGTNIRRTPATAAANLQSTPAPTSIGNTRSTPPSASAVQRSGPATNRNLSGSASGTALTSGTTAQIYPQPVVASIPVLSTTFTNLDTTTELILISDRGTYDQLMNAIGRKHLLIEFYAPWCGACMLINKKLEELAVTYTGKLIIAKVNIDDCEQIAVENNVSMMPAFILFKENQILEKFAGSNEEKLMSTIKKHVGEPPNDVTIDEPSQQGAPTSTTPMPQAPTTTAT</sequence>
<evidence type="ECO:0000256" key="1">
    <source>
        <dbReference type="ARBA" id="ARBA00023157"/>
    </source>
</evidence>
<dbReference type="OrthoDB" id="2121326at2759"/>